<protein>
    <submittedName>
        <fullName evidence="1">Uncharacterized protein</fullName>
    </submittedName>
</protein>
<evidence type="ECO:0000313" key="2">
    <source>
        <dbReference type="Proteomes" id="UP000184109"/>
    </source>
</evidence>
<sequence>MKKTIIILFTFINSLFVYSQSEIRTYDKSEMDIYKWITTISKGDLFIPENQNNKEFPIGEFYRLIITTSEIYNEIYIEKGSESENGGGTEIVWKRLINEDDLYSNFHLTGEFSDIKFVKWNSWNSFILRIQGENYLFNEIDKAEIKVEKLKE</sequence>
<dbReference type="OrthoDB" id="572327at2"/>
<accession>A0A1M5U4U4</accession>
<dbReference type="STRING" id="1195760.SAMN05444281_1034"/>
<keyword evidence="2" id="KW-1185">Reference proteome</keyword>
<dbReference type="EMBL" id="FQXQ01000002">
    <property type="protein sequence ID" value="SHH57989.1"/>
    <property type="molecule type" value="Genomic_DNA"/>
</dbReference>
<proteinExistence type="predicted"/>
<dbReference type="AlphaFoldDB" id="A0A1M5U4U4"/>
<gene>
    <name evidence="1" type="ORF">SAMN05444281_1034</name>
</gene>
<dbReference type="Proteomes" id="UP000184109">
    <property type="component" value="Unassembled WGS sequence"/>
</dbReference>
<evidence type="ECO:0000313" key="1">
    <source>
        <dbReference type="EMBL" id="SHH57989.1"/>
    </source>
</evidence>
<reference evidence="2" key="1">
    <citation type="submission" date="2016-11" db="EMBL/GenBank/DDBJ databases">
        <authorList>
            <person name="Varghese N."/>
            <person name="Submissions S."/>
        </authorList>
    </citation>
    <scope>NUCLEOTIDE SEQUENCE [LARGE SCALE GENOMIC DNA]</scope>
    <source>
        <strain evidence="2">DSM 100572</strain>
    </source>
</reference>
<organism evidence="1 2">
    <name type="scientific">Wenyingzhuangia marina</name>
    <dbReference type="NCBI Taxonomy" id="1195760"/>
    <lineage>
        <taxon>Bacteria</taxon>
        <taxon>Pseudomonadati</taxon>
        <taxon>Bacteroidota</taxon>
        <taxon>Flavobacteriia</taxon>
        <taxon>Flavobacteriales</taxon>
        <taxon>Flavobacteriaceae</taxon>
        <taxon>Wenyingzhuangia</taxon>
    </lineage>
</organism>
<dbReference type="RefSeq" id="WP_143155248.1">
    <property type="nucleotide sequence ID" value="NZ_BMEN01000002.1"/>
</dbReference>
<name>A0A1M5U4U4_9FLAO</name>